<sequence length="255" mass="28840">PEAIRKVDKRLKVFQDQLIDGDEAVQMERRRHGRGRFEGVQGERQLLRPDLLGFQRRAYRNKLRPDRWSEKATRAPTRRRLVVGAPVSGGAWKRVTAPLAALLRPAAATPCADQCPLGSDTMLETKEGNKLYSNIFLSFQMWTNQMQDTLNSKKKGDVAFRHKDFRAAIECYSQFIDVGTMVSPTVYARRCLSYLMSDMPQEALNDAVQAQVISPIWHIASYLQAVSLFALGRENEAQIALKEGAVLEEKKNTTS</sequence>
<evidence type="ECO:0000256" key="6">
    <source>
        <dbReference type="ARBA" id="ARBA00022777"/>
    </source>
</evidence>
<proteinExistence type="predicted"/>
<dbReference type="InterPro" id="IPR045845">
    <property type="entry name" value="BSK"/>
</dbReference>
<feature type="domain" description="Serine/threonine-protein kinase BSK1-like TPR repeats" evidence="9">
    <location>
        <begin position="137"/>
        <end position="225"/>
    </location>
</feature>
<evidence type="ECO:0000256" key="5">
    <source>
        <dbReference type="ARBA" id="ARBA00022741"/>
    </source>
</evidence>
<dbReference type="GO" id="GO:0009742">
    <property type="term" value="P:brassinosteroid mediated signaling pathway"/>
    <property type="evidence" value="ECO:0007669"/>
    <property type="project" value="InterPro"/>
</dbReference>
<evidence type="ECO:0000313" key="10">
    <source>
        <dbReference type="EMBL" id="AIK35192.1"/>
    </source>
</evidence>
<accession>A0A0F6NGH8</accession>
<evidence type="ECO:0000256" key="3">
    <source>
        <dbReference type="ARBA" id="ARBA00022527"/>
    </source>
</evidence>
<keyword evidence="4" id="KW-0808">Transferase</keyword>
<evidence type="ECO:0000256" key="7">
    <source>
        <dbReference type="ARBA" id="ARBA00022840"/>
    </source>
</evidence>
<keyword evidence="8" id="KW-0472">Membrane</keyword>
<evidence type="ECO:0000256" key="1">
    <source>
        <dbReference type="ARBA" id="ARBA00004236"/>
    </source>
</evidence>
<evidence type="ECO:0000256" key="2">
    <source>
        <dbReference type="ARBA" id="ARBA00022475"/>
    </source>
</evidence>
<dbReference type="InterPro" id="IPR011990">
    <property type="entry name" value="TPR-like_helical_dom_sf"/>
</dbReference>
<dbReference type="PANTHER" id="PTHR45863">
    <property type="entry name" value="SERINE/THREONINE-PROTEIN KINASE BSK5"/>
    <property type="match status" value="1"/>
</dbReference>
<dbReference type="GO" id="GO:0005886">
    <property type="term" value="C:plasma membrane"/>
    <property type="evidence" value="ECO:0007669"/>
    <property type="project" value="UniProtKB-SubCell"/>
</dbReference>
<dbReference type="AlphaFoldDB" id="A0A0F6NGH8"/>
<dbReference type="GO" id="GO:0004674">
    <property type="term" value="F:protein serine/threonine kinase activity"/>
    <property type="evidence" value="ECO:0007669"/>
    <property type="project" value="UniProtKB-KW"/>
</dbReference>
<keyword evidence="3 10" id="KW-0723">Serine/threonine-protein kinase</keyword>
<dbReference type="FunFam" id="1.25.40.10:FF:000016">
    <property type="entry name" value="probable serine/threonine-protein kinase At4g35230"/>
    <property type="match status" value="1"/>
</dbReference>
<reference evidence="10" key="1">
    <citation type="journal article" date="2015" name="Proc. Natl. Acad. Sci. U.S.A.">
        <title>The genome of cultivated sweet potato contains Agrobacterium T-DNAs with expressed genes: An example of a naturally transgenic food crop.</title>
        <authorList>
            <person name="Kyndt T."/>
            <person name="Quispe D."/>
            <person name="Zhai H."/>
            <person name="Jarret R."/>
            <person name="Ghislain M."/>
            <person name="Liu Q."/>
            <person name="Gheysen G."/>
            <person name="Kreuze J.F."/>
        </authorList>
    </citation>
    <scope>NUCLEOTIDE SEQUENCE</scope>
</reference>
<protein>
    <submittedName>
        <fullName evidence="10">Putative serine/threonine protein kinase</fullName>
    </submittedName>
</protein>
<evidence type="ECO:0000256" key="4">
    <source>
        <dbReference type="ARBA" id="ARBA00022679"/>
    </source>
</evidence>
<feature type="non-terminal residue" evidence="10">
    <location>
        <position position="1"/>
    </location>
</feature>
<evidence type="ECO:0000259" key="9">
    <source>
        <dbReference type="Pfam" id="PF25575"/>
    </source>
</evidence>
<keyword evidence="5" id="KW-0547">Nucleotide-binding</keyword>
<organism evidence="10">
    <name type="scientific">Ipomoea batatas</name>
    <name type="common">Sweet potato</name>
    <name type="synonym">Convolvulus batatas</name>
    <dbReference type="NCBI Taxonomy" id="4120"/>
    <lineage>
        <taxon>Eukaryota</taxon>
        <taxon>Viridiplantae</taxon>
        <taxon>Streptophyta</taxon>
        <taxon>Embryophyta</taxon>
        <taxon>Tracheophyta</taxon>
        <taxon>Spermatophyta</taxon>
        <taxon>Magnoliopsida</taxon>
        <taxon>eudicotyledons</taxon>
        <taxon>Gunneridae</taxon>
        <taxon>Pentapetalae</taxon>
        <taxon>asterids</taxon>
        <taxon>lamiids</taxon>
        <taxon>Solanales</taxon>
        <taxon>Convolvulaceae</taxon>
        <taxon>Ipomoeeae</taxon>
        <taxon>Ipomoea</taxon>
    </lineage>
</organism>
<comment type="subcellular location">
    <subcellularLocation>
        <location evidence="1">Cell membrane</location>
    </subcellularLocation>
</comment>
<name>A0A0F6NGH8_IPOBA</name>
<dbReference type="PANTHER" id="PTHR45863:SF2">
    <property type="entry name" value="SERINE_THREONINE-PROTEIN KINASE BSK7-RELATED"/>
    <property type="match status" value="1"/>
</dbReference>
<dbReference type="Gene3D" id="1.25.40.10">
    <property type="entry name" value="Tetratricopeptide repeat domain"/>
    <property type="match status" value="1"/>
</dbReference>
<dbReference type="EMBL" id="KM113766">
    <property type="protein sequence ID" value="AIK35192.1"/>
    <property type="molecule type" value="Genomic_DNA"/>
</dbReference>
<evidence type="ECO:0000256" key="8">
    <source>
        <dbReference type="ARBA" id="ARBA00023136"/>
    </source>
</evidence>
<dbReference type="Pfam" id="PF25575">
    <property type="entry name" value="TPR_BSK1_C"/>
    <property type="match status" value="1"/>
</dbReference>
<keyword evidence="7" id="KW-0067">ATP-binding</keyword>
<dbReference type="GO" id="GO:0005524">
    <property type="term" value="F:ATP binding"/>
    <property type="evidence" value="ECO:0007669"/>
    <property type="project" value="UniProtKB-KW"/>
</dbReference>
<keyword evidence="2" id="KW-1003">Cell membrane</keyword>
<keyword evidence="6 10" id="KW-0418">Kinase</keyword>
<dbReference type="InterPro" id="IPR058209">
    <property type="entry name" value="TPR_BSK1_C"/>
</dbReference>
<dbReference type="SUPFAM" id="SSF48452">
    <property type="entry name" value="TPR-like"/>
    <property type="match status" value="1"/>
</dbReference>